<name>A0A2S5TJV7_9GAMM</name>
<keyword evidence="4" id="KW-1185">Reference proteome</keyword>
<feature type="region of interest" description="Disordered" evidence="1">
    <location>
        <begin position="1"/>
        <end position="22"/>
    </location>
</feature>
<reference evidence="3 4" key="1">
    <citation type="submission" date="2018-02" db="EMBL/GenBank/DDBJ databases">
        <title>Genome sequencing of Solimonas sp. HR-BB.</title>
        <authorList>
            <person name="Lee Y."/>
            <person name="Jeon C.O."/>
        </authorList>
    </citation>
    <scope>NUCLEOTIDE SEQUENCE [LARGE SCALE GENOMIC DNA]</scope>
    <source>
        <strain evidence="3 4">HR-BB</strain>
    </source>
</reference>
<dbReference type="Proteomes" id="UP000238220">
    <property type="component" value="Unassembled WGS sequence"/>
</dbReference>
<evidence type="ECO:0000256" key="1">
    <source>
        <dbReference type="SAM" id="MobiDB-lite"/>
    </source>
</evidence>
<dbReference type="AlphaFoldDB" id="A0A2S5TJV7"/>
<feature type="domain" description="Oxidoreductase-like" evidence="2">
    <location>
        <begin position="17"/>
        <end position="54"/>
    </location>
</feature>
<comment type="caution">
    <text evidence="3">The sequence shown here is derived from an EMBL/GenBank/DDBJ whole genome shotgun (WGS) entry which is preliminary data.</text>
</comment>
<dbReference type="EMBL" id="PSNW01000002">
    <property type="protein sequence ID" value="PPE75269.1"/>
    <property type="molecule type" value="Genomic_DNA"/>
</dbReference>
<organism evidence="3 4">
    <name type="scientific">Solimonas fluminis</name>
    <dbReference type="NCBI Taxonomy" id="2086571"/>
    <lineage>
        <taxon>Bacteria</taxon>
        <taxon>Pseudomonadati</taxon>
        <taxon>Pseudomonadota</taxon>
        <taxon>Gammaproteobacteria</taxon>
        <taxon>Nevskiales</taxon>
        <taxon>Nevskiaceae</taxon>
        <taxon>Solimonas</taxon>
    </lineage>
</organism>
<sequence>MSGVQPFRYPTPDETDLPPYPDQPDCCNGGCAVCVLEGWPEEVQAWKDKVEQIRAKRAVTPPSAP</sequence>
<protein>
    <recommendedName>
        <fullName evidence="2">Oxidoreductase-like domain-containing protein</fullName>
    </recommendedName>
</protein>
<dbReference type="InterPro" id="IPR019180">
    <property type="entry name" value="Oxidoreductase-like_N"/>
</dbReference>
<accession>A0A2S5TJV7</accession>
<proteinExistence type="predicted"/>
<dbReference type="Pfam" id="PF09791">
    <property type="entry name" value="Oxidored-like"/>
    <property type="match status" value="1"/>
</dbReference>
<evidence type="ECO:0000259" key="2">
    <source>
        <dbReference type="Pfam" id="PF09791"/>
    </source>
</evidence>
<gene>
    <name evidence="3" type="ORF">C3942_06255</name>
</gene>
<evidence type="ECO:0000313" key="3">
    <source>
        <dbReference type="EMBL" id="PPE75269.1"/>
    </source>
</evidence>
<dbReference type="RefSeq" id="WP_104229495.1">
    <property type="nucleotide sequence ID" value="NZ_PSNW01000002.1"/>
</dbReference>
<dbReference type="OrthoDB" id="5797329at2"/>
<evidence type="ECO:0000313" key="4">
    <source>
        <dbReference type="Proteomes" id="UP000238220"/>
    </source>
</evidence>